<sequence length="213" mass="24534">MGGYTQRVRDSILPLSSAGTLPAAFDEWSFTDNTVDHEQPIETCELCGQQDLRYHFEIANHYTDATLWVGSHCILQFDVAVIEKGQRLSPTEAKSHLAKLTQQMQLESYIRTLERLAAKESNPILSGALDYYRKNKKLTPKYAAVVFWKLQAFNIDHHPSFFQIELRRAQHIDDLRQMPTARIHRFWSALTTAQRRKAVELGHTPPKDRIVTD</sequence>
<dbReference type="Proteomes" id="UP000238493">
    <property type="component" value="Unassembled WGS sequence"/>
</dbReference>
<name>A0A2S7J4W4_9HYPH</name>
<reference evidence="1 2" key="1">
    <citation type="submission" date="2018-02" db="EMBL/GenBank/DDBJ databases">
        <title>Draft genome sequence of Ochrobactrum oryzae found in Brazil.</title>
        <authorList>
            <person name="Cerdeira L."/>
            <person name="Andrade F."/>
            <person name="Zacariotto T."/>
            <person name="Barbosa B."/>
            <person name="Santos S."/>
            <person name="Cassetari V."/>
            <person name="Lincopan N."/>
        </authorList>
    </citation>
    <scope>NUCLEOTIDE SEQUENCE [LARGE SCALE GENOMIC DNA]</scope>
    <source>
        <strain evidence="1 2">OA447</strain>
    </source>
</reference>
<keyword evidence="2" id="KW-1185">Reference proteome</keyword>
<dbReference type="OrthoDB" id="2318182at2"/>
<gene>
    <name evidence="1" type="ORF">C3731_01595</name>
</gene>
<dbReference type="RefSeq" id="WP_104754013.1">
    <property type="nucleotide sequence ID" value="NZ_PTRC01000005.1"/>
</dbReference>
<comment type="caution">
    <text evidence="1">The sequence shown here is derived from an EMBL/GenBank/DDBJ whole genome shotgun (WGS) entry which is preliminary data.</text>
</comment>
<evidence type="ECO:0000313" key="1">
    <source>
        <dbReference type="EMBL" id="PQA75297.1"/>
    </source>
</evidence>
<evidence type="ECO:0000313" key="2">
    <source>
        <dbReference type="Proteomes" id="UP000238493"/>
    </source>
</evidence>
<proteinExistence type="predicted"/>
<accession>A0A2S7J4W4</accession>
<organism evidence="1 2">
    <name type="scientific">Brucella oryzae</name>
    <dbReference type="NCBI Taxonomy" id="335286"/>
    <lineage>
        <taxon>Bacteria</taxon>
        <taxon>Pseudomonadati</taxon>
        <taxon>Pseudomonadota</taxon>
        <taxon>Alphaproteobacteria</taxon>
        <taxon>Hyphomicrobiales</taxon>
        <taxon>Brucellaceae</taxon>
        <taxon>Brucella/Ochrobactrum group</taxon>
        <taxon>Brucella</taxon>
    </lineage>
</organism>
<protein>
    <submittedName>
        <fullName evidence="1">Uncharacterized protein</fullName>
    </submittedName>
</protein>
<dbReference type="EMBL" id="PTRC01000005">
    <property type="protein sequence ID" value="PQA75297.1"/>
    <property type="molecule type" value="Genomic_DNA"/>
</dbReference>
<dbReference type="AlphaFoldDB" id="A0A2S7J4W4"/>